<dbReference type="NCBIfam" id="TIGR00643">
    <property type="entry name" value="recG"/>
    <property type="match status" value="1"/>
</dbReference>
<sequence length="691" mass="78867">MDQQSELKINNSPLFQQTSSLKGVGKETAASLKELGIETVYDLLYYFPYRYEDYRLKDLAETAHDERVTVEGKVHSVPSLMFYSKKKSRLTFKLLVGRYLVSVVFFNQPYLKNKVNINDTVTLTGKWDKNRQTITAQQLDLGPHQKQGDFEAVYSLKGIVSPKLFRKYVGLALSQYGEWIEETLPVQFLQQYKLLTCRDALRALHFPANGEEMKQARRRFVYEEFLAFQLKMQALRKFEREHSQGIKQNYDVNQLKVFIDSLPFTMTNAQKRVINDICSDLKSPYRMNRLLQGDVGSGKTAVAAVALYASVTAGYQGALMVPTEILAEQHADSLSEMFEPMGLSLALLTSSVKGKRRKELLSRLEAGEIDVVVGTHALIQEEVHFRNLGLVITDEQHRFGVNQRKVLREKGENPDVLFMTATPIPRTLAITVFGEMDVSVIDEMPAGRKAIETYWAREEMLQRVLGFMEKELVKGRQTYVICPLIEESEKMDLQNALDVHSQLVHYFHGRFEVGLMHGRLPTEEKDQVMKAFSDNNIQVLVSTTVVEVGVNVPNATMMVIYDAERFGLSQLHQLRGRVGRGSEQSYCILLANPKTEVGQERMKIMTETNDGFVLSEKDLELRGPGDFFGKKQSGLPEFKVADMVHDYRTLEVAREDAKRLIESEEFWRKEEFSILRKSLQQSGVLSGEKLD</sequence>
<dbReference type="SMART" id="SM00487">
    <property type="entry name" value="DEXDc"/>
    <property type="match status" value="1"/>
</dbReference>
<feature type="domain" description="Helicase C-terminal" evidence="17">
    <location>
        <begin position="460"/>
        <end position="620"/>
    </location>
</feature>
<dbReference type="InterPro" id="IPR011545">
    <property type="entry name" value="DEAD/DEAH_box_helicase_dom"/>
</dbReference>
<dbReference type="InterPro" id="IPR047112">
    <property type="entry name" value="RecG/Mfd"/>
</dbReference>
<comment type="function">
    <text evidence="15">Plays a critical role in recombination and DNA repair. Helps process Holliday junction intermediates to mature products by catalyzing branch migration. Has replication fork regression activity, unwinds stalled or blocked replication forks to make a HJ that can be resolved. Has a DNA unwinding activity characteristic of a DNA helicase with 3'-5' polarity.</text>
</comment>
<keyword evidence="4 15" id="KW-0227">DNA damage</keyword>
<evidence type="ECO:0000259" key="17">
    <source>
        <dbReference type="PROSITE" id="PS51194"/>
    </source>
</evidence>
<dbReference type="Proteomes" id="UP001387364">
    <property type="component" value="Chromosome"/>
</dbReference>
<dbReference type="CDD" id="cd18811">
    <property type="entry name" value="SF2_C_RecG"/>
    <property type="match status" value="1"/>
</dbReference>
<evidence type="ECO:0000256" key="12">
    <source>
        <dbReference type="ARBA" id="ARBA00034617"/>
    </source>
</evidence>
<keyword evidence="5 15" id="KW-0378">Hydrolase</keyword>
<reference evidence="18 19" key="1">
    <citation type="submission" date="2024-02" db="EMBL/GenBank/DDBJ databases">
        <title>Seven novel Bacillus-like species.</title>
        <authorList>
            <person name="Liu G."/>
        </authorList>
    </citation>
    <scope>NUCLEOTIDE SEQUENCE [LARGE SCALE GENOMIC DNA]</scope>
    <source>
        <strain evidence="18 19">FJAT-52991</strain>
    </source>
</reference>
<evidence type="ECO:0000256" key="9">
    <source>
        <dbReference type="ARBA" id="ARBA00023172"/>
    </source>
</evidence>
<comment type="catalytic activity">
    <reaction evidence="12 15">
        <text>Couples ATP hydrolysis with the unwinding of duplex DNA by translocating in the 3'-5' direction.</text>
        <dbReference type="EC" id="5.6.2.4"/>
    </reaction>
</comment>
<evidence type="ECO:0000256" key="11">
    <source>
        <dbReference type="ARBA" id="ARBA00023235"/>
    </source>
</evidence>
<dbReference type="Pfam" id="PF17191">
    <property type="entry name" value="RecG_wedge"/>
    <property type="match status" value="1"/>
</dbReference>
<dbReference type="InterPro" id="IPR045562">
    <property type="entry name" value="RecG_dom3_C"/>
</dbReference>
<keyword evidence="7 15" id="KW-0067">ATP-binding</keyword>
<evidence type="ECO:0000256" key="1">
    <source>
        <dbReference type="ARBA" id="ARBA00007504"/>
    </source>
</evidence>
<evidence type="ECO:0000256" key="4">
    <source>
        <dbReference type="ARBA" id="ARBA00022763"/>
    </source>
</evidence>
<dbReference type="PANTHER" id="PTHR47964:SF1">
    <property type="entry name" value="ATP-DEPENDENT DNA HELICASE HOMOLOG RECG, CHLOROPLASTIC"/>
    <property type="match status" value="1"/>
</dbReference>
<accession>A0ABZ2N9D0</accession>
<evidence type="ECO:0000256" key="13">
    <source>
        <dbReference type="ARBA" id="ARBA00034808"/>
    </source>
</evidence>
<evidence type="ECO:0000259" key="16">
    <source>
        <dbReference type="PROSITE" id="PS51192"/>
    </source>
</evidence>
<dbReference type="RefSeq" id="WP_338753959.1">
    <property type="nucleotide sequence ID" value="NZ_CP147404.1"/>
</dbReference>
<dbReference type="CDD" id="cd04488">
    <property type="entry name" value="RecG_wedge_OBF"/>
    <property type="match status" value="1"/>
</dbReference>
<dbReference type="InterPro" id="IPR027417">
    <property type="entry name" value="P-loop_NTPase"/>
</dbReference>
<dbReference type="NCBIfam" id="NF008165">
    <property type="entry name" value="PRK10917.1-3"/>
    <property type="match status" value="1"/>
</dbReference>
<keyword evidence="19" id="KW-1185">Reference proteome</keyword>
<evidence type="ECO:0000256" key="6">
    <source>
        <dbReference type="ARBA" id="ARBA00022806"/>
    </source>
</evidence>
<dbReference type="CDD" id="cd17992">
    <property type="entry name" value="DEXHc_RecG"/>
    <property type="match status" value="1"/>
</dbReference>
<evidence type="ECO:0000313" key="18">
    <source>
        <dbReference type="EMBL" id="WXB94298.1"/>
    </source>
</evidence>
<evidence type="ECO:0000256" key="8">
    <source>
        <dbReference type="ARBA" id="ARBA00023125"/>
    </source>
</evidence>
<evidence type="ECO:0000256" key="15">
    <source>
        <dbReference type="RuleBase" id="RU363016"/>
    </source>
</evidence>
<keyword evidence="3 15" id="KW-0547">Nucleotide-binding</keyword>
<dbReference type="Pfam" id="PF00270">
    <property type="entry name" value="DEAD"/>
    <property type="match status" value="1"/>
</dbReference>
<evidence type="ECO:0000256" key="3">
    <source>
        <dbReference type="ARBA" id="ARBA00022741"/>
    </source>
</evidence>
<dbReference type="Gene3D" id="2.40.50.140">
    <property type="entry name" value="Nucleic acid-binding proteins"/>
    <property type="match status" value="1"/>
</dbReference>
<comment type="similarity">
    <text evidence="1 15">Belongs to the helicase family. RecG subfamily.</text>
</comment>
<evidence type="ECO:0000313" key="19">
    <source>
        <dbReference type="Proteomes" id="UP001387364"/>
    </source>
</evidence>
<dbReference type="SMART" id="SM00490">
    <property type="entry name" value="HELICc"/>
    <property type="match status" value="1"/>
</dbReference>
<evidence type="ECO:0000256" key="7">
    <source>
        <dbReference type="ARBA" id="ARBA00022840"/>
    </source>
</evidence>
<protein>
    <recommendedName>
        <fullName evidence="2 15">ATP-dependent DNA helicase RecG</fullName>
        <ecNumber evidence="13 15">5.6.2.4</ecNumber>
    </recommendedName>
</protein>
<comment type="catalytic activity">
    <reaction evidence="14 15">
        <text>ATP + H2O = ADP + phosphate + H(+)</text>
        <dbReference type="Rhea" id="RHEA:13065"/>
        <dbReference type="ChEBI" id="CHEBI:15377"/>
        <dbReference type="ChEBI" id="CHEBI:15378"/>
        <dbReference type="ChEBI" id="CHEBI:30616"/>
        <dbReference type="ChEBI" id="CHEBI:43474"/>
        <dbReference type="ChEBI" id="CHEBI:456216"/>
        <dbReference type="EC" id="5.6.2.4"/>
    </reaction>
</comment>
<dbReference type="Pfam" id="PF19833">
    <property type="entry name" value="RecG_dom3_C"/>
    <property type="match status" value="1"/>
</dbReference>
<evidence type="ECO:0000256" key="10">
    <source>
        <dbReference type="ARBA" id="ARBA00023204"/>
    </source>
</evidence>
<dbReference type="GO" id="GO:0016787">
    <property type="term" value="F:hydrolase activity"/>
    <property type="evidence" value="ECO:0007669"/>
    <property type="project" value="UniProtKB-KW"/>
</dbReference>
<keyword evidence="10 15" id="KW-0234">DNA repair</keyword>
<gene>
    <name evidence="18" type="primary">recG</name>
    <name evidence="18" type="ORF">WDJ61_06635</name>
</gene>
<keyword evidence="6 15" id="KW-0347">Helicase</keyword>
<dbReference type="NCBIfam" id="NF008168">
    <property type="entry name" value="PRK10917.2-2"/>
    <property type="match status" value="1"/>
</dbReference>
<keyword evidence="11" id="KW-0413">Isomerase</keyword>
<dbReference type="EMBL" id="CP147404">
    <property type="protein sequence ID" value="WXB94298.1"/>
    <property type="molecule type" value="Genomic_DNA"/>
</dbReference>
<dbReference type="InterPro" id="IPR001650">
    <property type="entry name" value="Helicase_C-like"/>
</dbReference>
<evidence type="ECO:0000256" key="2">
    <source>
        <dbReference type="ARBA" id="ARBA00017846"/>
    </source>
</evidence>
<dbReference type="InterPro" id="IPR033454">
    <property type="entry name" value="RecG_wedge"/>
</dbReference>
<dbReference type="Pfam" id="PF00271">
    <property type="entry name" value="Helicase_C"/>
    <property type="match status" value="1"/>
</dbReference>
<name>A0ABZ2N9D0_9BACI</name>
<dbReference type="SUPFAM" id="SSF50249">
    <property type="entry name" value="Nucleic acid-binding proteins"/>
    <property type="match status" value="1"/>
</dbReference>
<dbReference type="InterPro" id="IPR012340">
    <property type="entry name" value="NA-bd_OB-fold"/>
</dbReference>
<evidence type="ECO:0000256" key="5">
    <source>
        <dbReference type="ARBA" id="ARBA00022801"/>
    </source>
</evidence>
<dbReference type="Gene3D" id="3.40.50.300">
    <property type="entry name" value="P-loop containing nucleotide triphosphate hydrolases"/>
    <property type="match status" value="2"/>
</dbReference>
<keyword evidence="8" id="KW-0238">DNA-binding</keyword>
<dbReference type="SUPFAM" id="SSF52540">
    <property type="entry name" value="P-loop containing nucleoside triphosphate hydrolases"/>
    <property type="match status" value="2"/>
</dbReference>
<dbReference type="InterPro" id="IPR014001">
    <property type="entry name" value="Helicase_ATP-bd"/>
</dbReference>
<feature type="domain" description="Helicase ATP-binding" evidence="16">
    <location>
        <begin position="280"/>
        <end position="441"/>
    </location>
</feature>
<evidence type="ECO:0000256" key="14">
    <source>
        <dbReference type="ARBA" id="ARBA00048988"/>
    </source>
</evidence>
<proteinExistence type="inferred from homology"/>
<dbReference type="InterPro" id="IPR004609">
    <property type="entry name" value="ATP-dep_DNA_helicase_RecG"/>
</dbReference>
<keyword evidence="9 15" id="KW-0233">DNA recombination</keyword>
<organism evidence="18 19">
    <name type="scientific">Bacillus kandeliae</name>
    <dbReference type="NCBI Taxonomy" id="3129297"/>
    <lineage>
        <taxon>Bacteria</taxon>
        <taxon>Bacillati</taxon>
        <taxon>Bacillota</taxon>
        <taxon>Bacilli</taxon>
        <taxon>Bacillales</taxon>
        <taxon>Bacillaceae</taxon>
        <taxon>Bacillus</taxon>
    </lineage>
</organism>
<dbReference type="PANTHER" id="PTHR47964">
    <property type="entry name" value="ATP-DEPENDENT DNA HELICASE HOMOLOG RECG, CHLOROPLASTIC"/>
    <property type="match status" value="1"/>
</dbReference>
<dbReference type="PROSITE" id="PS51192">
    <property type="entry name" value="HELICASE_ATP_BIND_1"/>
    <property type="match status" value="1"/>
</dbReference>
<dbReference type="GO" id="GO:0003678">
    <property type="term" value="F:DNA helicase activity"/>
    <property type="evidence" value="ECO:0007669"/>
    <property type="project" value="UniProtKB-EC"/>
</dbReference>
<dbReference type="PROSITE" id="PS51194">
    <property type="entry name" value="HELICASE_CTER"/>
    <property type="match status" value="1"/>
</dbReference>
<dbReference type="EC" id="5.6.2.4" evidence="13 15"/>